<dbReference type="AlphaFoldDB" id="A0A060C414"/>
<dbReference type="PANTHER" id="PTHR33734">
    <property type="entry name" value="LYSM DOMAIN-CONTAINING GPI-ANCHORED PROTEIN 2"/>
    <property type="match status" value="1"/>
</dbReference>
<dbReference type="Pfam" id="PF01476">
    <property type="entry name" value="LysM"/>
    <property type="match status" value="1"/>
</dbReference>
<dbReference type="InterPro" id="IPR036779">
    <property type="entry name" value="LysM_dom_sf"/>
</dbReference>
<dbReference type="InterPro" id="IPR018392">
    <property type="entry name" value="LysM"/>
</dbReference>
<evidence type="ECO:0000313" key="2">
    <source>
        <dbReference type="EMBL" id="AIA87491.1"/>
    </source>
</evidence>
<organism evidence="2">
    <name type="scientific">uncultured Xanthomonas sp</name>
    <dbReference type="NCBI Taxonomy" id="152831"/>
    <lineage>
        <taxon>Bacteria</taxon>
        <taxon>Pseudomonadati</taxon>
        <taxon>Pseudomonadota</taxon>
        <taxon>Gammaproteobacteria</taxon>
        <taxon>Lysobacterales</taxon>
        <taxon>Lysobacteraceae</taxon>
        <taxon>Xanthomonas</taxon>
        <taxon>environmental samples</taxon>
    </lineage>
</organism>
<dbReference type="GO" id="GO:0008932">
    <property type="term" value="F:lytic endotransglycosylase activity"/>
    <property type="evidence" value="ECO:0007669"/>
    <property type="project" value="TreeGrafter"/>
</dbReference>
<proteinExistence type="predicted"/>
<protein>
    <submittedName>
        <fullName evidence="2">LysM</fullName>
    </submittedName>
</protein>
<sequence>MPWPAWLRRCSLRPSRPGGSPPAWGTHTVREGESAWGIARRYGLTVQALLAGNGLRAGDILKPGMVLRLKAAGDAR</sequence>
<dbReference type="SUPFAM" id="SSF54106">
    <property type="entry name" value="LysM domain"/>
    <property type="match status" value="1"/>
</dbReference>
<dbReference type="SMART" id="SM00257">
    <property type="entry name" value="LysM"/>
    <property type="match status" value="1"/>
</dbReference>
<reference evidence="2" key="1">
    <citation type="journal article" date="2013" name="Environ. Microbiol.">
        <title>Seasonally variable intestinal metagenomes of the red palm weevil (Rhynchophorus ferrugineus).</title>
        <authorList>
            <person name="Jia S."/>
            <person name="Zhang X."/>
            <person name="Zhang G."/>
            <person name="Yin A."/>
            <person name="Zhang S."/>
            <person name="Li F."/>
            <person name="Wang L."/>
            <person name="Zhao D."/>
            <person name="Yun Q."/>
            <person name="Tala"/>
            <person name="Wang J."/>
            <person name="Sun G."/>
            <person name="Baabdullah M."/>
            <person name="Yu X."/>
            <person name="Hu S."/>
            <person name="Al-Mssallem I.S."/>
            <person name="Yu J."/>
        </authorList>
    </citation>
    <scope>NUCLEOTIDE SEQUENCE</scope>
</reference>
<dbReference type="PANTHER" id="PTHR33734:SF22">
    <property type="entry name" value="MEMBRANE-BOUND LYTIC MUREIN TRANSGLYCOSYLASE D"/>
    <property type="match status" value="1"/>
</dbReference>
<feature type="domain" description="LysM" evidence="1">
    <location>
        <begin position="25"/>
        <end position="69"/>
    </location>
</feature>
<dbReference type="PROSITE" id="PS51782">
    <property type="entry name" value="LYSM"/>
    <property type="match status" value="1"/>
</dbReference>
<evidence type="ECO:0000259" key="1">
    <source>
        <dbReference type="PROSITE" id="PS51782"/>
    </source>
</evidence>
<dbReference type="EMBL" id="KF120220">
    <property type="protein sequence ID" value="AIA87491.1"/>
    <property type="molecule type" value="Genomic_DNA"/>
</dbReference>
<dbReference type="CDD" id="cd00118">
    <property type="entry name" value="LysM"/>
    <property type="match status" value="1"/>
</dbReference>
<accession>A0A060C414</accession>
<dbReference type="Gene3D" id="3.10.350.10">
    <property type="entry name" value="LysM domain"/>
    <property type="match status" value="1"/>
</dbReference>
<name>A0A060C414_9XANT</name>